<sequence length="211" mass="23616">MYTTYLPNAAFKFSLFLTLPKEKAARPSQIDASSLVQNSLHSQRTAISMCGIWSEPMRKCIWRVSFARHAAFDAGFVRAACGIRRGTRRFEPGSCAHHSFGGRVCFWERRLVNPPLTWQGSAFSGRCLTCAPSARPRGVIRALYVQLGRDATRTWCRVSSQAWRQCTRANLTRSRGRVDGGLTSLRHAEARNIDGVSLSARREIPPPFDNA</sequence>
<accession>A0AAD6U5N6</accession>
<name>A0AAD6U5N6_9AGAR</name>
<keyword evidence="2" id="KW-1185">Reference proteome</keyword>
<protein>
    <submittedName>
        <fullName evidence="1">Uncharacterized protein</fullName>
    </submittedName>
</protein>
<dbReference type="Proteomes" id="UP001222325">
    <property type="component" value="Unassembled WGS sequence"/>
</dbReference>
<evidence type="ECO:0000313" key="2">
    <source>
        <dbReference type="Proteomes" id="UP001222325"/>
    </source>
</evidence>
<proteinExistence type="predicted"/>
<gene>
    <name evidence="1" type="ORF">B0H15DRAFT_846049</name>
</gene>
<dbReference type="AlphaFoldDB" id="A0AAD6U5N6"/>
<dbReference type="EMBL" id="JARJCN010000033">
    <property type="protein sequence ID" value="KAJ7085709.1"/>
    <property type="molecule type" value="Genomic_DNA"/>
</dbReference>
<reference evidence="1" key="1">
    <citation type="submission" date="2023-03" db="EMBL/GenBank/DDBJ databases">
        <title>Massive genome expansion in bonnet fungi (Mycena s.s.) driven by repeated elements and novel gene families across ecological guilds.</title>
        <authorList>
            <consortium name="Lawrence Berkeley National Laboratory"/>
            <person name="Harder C.B."/>
            <person name="Miyauchi S."/>
            <person name="Viragh M."/>
            <person name="Kuo A."/>
            <person name="Thoen E."/>
            <person name="Andreopoulos B."/>
            <person name="Lu D."/>
            <person name="Skrede I."/>
            <person name="Drula E."/>
            <person name="Henrissat B."/>
            <person name="Morin E."/>
            <person name="Kohler A."/>
            <person name="Barry K."/>
            <person name="LaButti K."/>
            <person name="Morin E."/>
            <person name="Salamov A."/>
            <person name="Lipzen A."/>
            <person name="Mereny Z."/>
            <person name="Hegedus B."/>
            <person name="Baldrian P."/>
            <person name="Stursova M."/>
            <person name="Weitz H."/>
            <person name="Taylor A."/>
            <person name="Grigoriev I.V."/>
            <person name="Nagy L.G."/>
            <person name="Martin F."/>
            <person name="Kauserud H."/>
        </authorList>
    </citation>
    <scope>NUCLEOTIDE SEQUENCE</scope>
    <source>
        <strain evidence="1">CBHHK173m</strain>
    </source>
</reference>
<evidence type="ECO:0000313" key="1">
    <source>
        <dbReference type="EMBL" id="KAJ7085709.1"/>
    </source>
</evidence>
<comment type="caution">
    <text evidence="1">The sequence shown here is derived from an EMBL/GenBank/DDBJ whole genome shotgun (WGS) entry which is preliminary data.</text>
</comment>
<organism evidence="1 2">
    <name type="scientific">Mycena belliarum</name>
    <dbReference type="NCBI Taxonomy" id="1033014"/>
    <lineage>
        <taxon>Eukaryota</taxon>
        <taxon>Fungi</taxon>
        <taxon>Dikarya</taxon>
        <taxon>Basidiomycota</taxon>
        <taxon>Agaricomycotina</taxon>
        <taxon>Agaricomycetes</taxon>
        <taxon>Agaricomycetidae</taxon>
        <taxon>Agaricales</taxon>
        <taxon>Marasmiineae</taxon>
        <taxon>Mycenaceae</taxon>
        <taxon>Mycena</taxon>
    </lineage>
</organism>